<evidence type="ECO:0000313" key="3">
    <source>
        <dbReference type="WBParaSite" id="PSU_v2.g14470.t1"/>
    </source>
</evidence>
<keyword evidence="1" id="KW-1133">Transmembrane helix</keyword>
<name>A0A914Y6U7_9BILA</name>
<feature type="transmembrane region" description="Helical" evidence="1">
    <location>
        <begin position="16"/>
        <end position="38"/>
    </location>
</feature>
<reference evidence="3" key="1">
    <citation type="submission" date="2022-11" db="UniProtKB">
        <authorList>
            <consortium name="WormBaseParasite"/>
        </authorList>
    </citation>
    <scope>IDENTIFICATION</scope>
</reference>
<accession>A0A914Y6U7</accession>
<evidence type="ECO:0000313" key="2">
    <source>
        <dbReference type="Proteomes" id="UP000887577"/>
    </source>
</evidence>
<keyword evidence="2" id="KW-1185">Reference proteome</keyword>
<keyword evidence="1" id="KW-0472">Membrane</keyword>
<evidence type="ECO:0000256" key="1">
    <source>
        <dbReference type="SAM" id="Phobius"/>
    </source>
</evidence>
<organism evidence="2 3">
    <name type="scientific">Panagrolaimus superbus</name>
    <dbReference type="NCBI Taxonomy" id="310955"/>
    <lineage>
        <taxon>Eukaryota</taxon>
        <taxon>Metazoa</taxon>
        <taxon>Ecdysozoa</taxon>
        <taxon>Nematoda</taxon>
        <taxon>Chromadorea</taxon>
        <taxon>Rhabditida</taxon>
        <taxon>Tylenchina</taxon>
        <taxon>Panagrolaimomorpha</taxon>
        <taxon>Panagrolaimoidea</taxon>
        <taxon>Panagrolaimidae</taxon>
        <taxon>Panagrolaimus</taxon>
    </lineage>
</organism>
<dbReference type="AlphaFoldDB" id="A0A914Y6U7"/>
<sequence length="77" mass="8755">MSSPSEDHKLSMGSPLAIFVIVSMFLYWIISAIVLFLLHRFGSNRKTKKSMSEKSYKMQKYERGLSRDKNGVVAIGI</sequence>
<proteinExistence type="predicted"/>
<keyword evidence="1" id="KW-0812">Transmembrane</keyword>
<dbReference type="WBParaSite" id="PSU_v2.g14470.t1">
    <property type="protein sequence ID" value="PSU_v2.g14470.t1"/>
    <property type="gene ID" value="PSU_v2.g14470"/>
</dbReference>
<dbReference type="Proteomes" id="UP000887577">
    <property type="component" value="Unplaced"/>
</dbReference>
<protein>
    <submittedName>
        <fullName evidence="3">ATP synthase F0 subunit 8</fullName>
    </submittedName>
</protein>